<name>A0A9N7P1C1_STRHE</name>
<accession>A0A9N7P1C1</accession>
<keyword evidence="1" id="KW-0808">Transferase</keyword>
<protein>
    <submittedName>
        <fullName evidence="1">Polynucleotidyl transferase- ribonuclease H-like superfamily protein</fullName>
    </submittedName>
</protein>
<dbReference type="OrthoDB" id="1436613at2759"/>
<comment type="caution">
    <text evidence="1">The sequence shown here is derived from an EMBL/GenBank/DDBJ whole genome shotgun (WGS) entry which is preliminary data.</text>
</comment>
<dbReference type="EMBL" id="CACSLK010034598">
    <property type="protein sequence ID" value="CAA0842495.1"/>
    <property type="molecule type" value="Genomic_DNA"/>
</dbReference>
<dbReference type="Proteomes" id="UP001153555">
    <property type="component" value="Unassembled WGS sequence"/>
</dbReference>
<sequence>MERVRRHLSEVAACGFCGKAESLSHVLRDCDMARKLWLELVPISCRPSFFSQDICTWFWSNVVEDANVGIENWEIIFPIACWRLWAWRNMAIFSNKVFPLEAKIMDINRRVDTQLRSLDITLLPAAIRFRKFGFIPRVESHELPKYVQLCGVPLLGEAASTGDDSCLSRMPLELKS</sequence>
<dbReference type="GO" id="GO:0016740">
    <property type="term" value="F:transferase activity"/>
    <property type="evidence" value="ECO:0007669"/>
    <property type="project" value="UniProtKB-KW"/>
</dbReference>
<evidence type="ECO:0000313" key="2">
    <source>
        <dbReference type="Proteomes" id="UP001153555"/>
    </source>
</evidence>
<reference evidence="1" key="1">
    <citation type="submission" date="2019-12" db="EMBL/GenBank/DDBJ databases">
        <authorList>
            <person name="Scholes J."/>
        </authorList>
    </citation>
    <scope>NUCLEOTIDE SEQUENCE</scope>
</reference>
<evidence type="ECO:0000313" key="1">
    <source>
        <dbReference type="EMBL" id="CAA0842495.1"/>
    </source>
</evidence>
<proteinExistence type="predicted"/>
<keyword evidence="2" id="KW-1185">Reference proteome</keyword>
<dbReference type="AlphaFoldDB" id="A0A9N7P1C1"/>
<gene>
    <name evidence="1" type="ORF">SHERM_08357</name>
</gene>
<organism evidence="1 2">
    <name type="scientific">Striga hermonthica</name>
    <name type="common">Purple witchweed</name>
    <name type="synonym">Buchnera hermonthica</name>
    <dbReference type="NCBI Taxonomy" id="68872"/>
    <lineage>
        <taxon>Eukaryota</taxon>
        <taxon>Viridiplantae</taxon>
        <taxon>Streptophyta</taxon>
        <taxon>Embryophyta</taxon>
        <taxon>Tracheophyta</taxon>
        <taxon>Spermatophyta</taxon>
        <taxon>Magnoliopsida</taxon>
        <taxon>eudicotyledons</taxon>
        <taxon>Gunneridae</taxon>
        <taxon>Pentapetalae</taxon>
        <taxon>asterids</taxon>
        <taxon>lamiids</taxon>
        <taxon>Lamiales</taxon>
        <taxon>Orobanchaceae</taxon>
        <taxon>Buchnereae</taxon>
        <taxon>Striga</taxon>
    </lineage>
</organism>